<dbReference type="Gene3D" id="1.20.1260.10">
    <property type="match status" value="1"/>
</dbReference>
<dbReference type="CDD" id="cd07909">
    <property type="entry name" value="YciF"/>
    <property type="match status" value="1"/>
</dbReference>
<dbReference type="PANTHER" id="PTHR30565">
    <property type="entry name" value="PROTEIN YCIF"/>
    <property type="match status" value="1"/>
</dbReference>
<dbReference type="RefSeq" id="WP_048850660.1">
    <property type="nucleotide sequence ID" value="NZ_BALE01000048.1"/>
</dbReference>
<accession>A0A0D6MPW5</accession>
<comment type="caution">
    <text evidence="1">The sequence shown here is derived from an EMBL/GenBank/DDBJ whole genome shotgun (WGS) entry which is preliminary data.</text>
</comment>
<dbReference type="Pfam" id="PF05974">
    <property type="entry name" value="DUF892"/>
    <property type="match status" value="1"/>
</dbReference>
<dbReference type="OrthoDB" id="9795056at2"/>
<dbReference type="InterPro" id="IPR012347">
    <property type="entry name" value="Ferritin-like"/>
</dbReference>
<dbReference type="InterPro" id="IPR009078">
    <property type="entry name" value="Ferritin-like_SF"/>
</dbReference>
<dbReference type="Proteomes" id="UP000032679">
    <property type="component" value="Unassembled WGS sequence"/>
</dbReference>
<organism evidence="1 2">
    <name type="scientific">Tanticharoenia sakaeratensis NBRC 103193</name>
    <dbReference type="NCBI Taxonomy" id="1231623"/>
    <lineage>
        <taxon>Bacteria</taxon>
        <taxon>Pseudomonadati</taxon>
        <taxon>Pseudomonadota</taxon>
        <taxon>Alphaproteobacteria</taxon>
        <taxon>Acetobacterales</taxon>
        <taxon>Acetobacteraceae</taxon>
        <taxon>Tanticharoenia</taxon>
    </lineage>
</organism>
<dbReference type="InterPro" id="IPR047114">
    <property type="entry name" value="YciF"/>
</dbReference>
<protein>
    <submittedName>
        <fullName evidence="1">Uncharacterized protein</fullName>
    </submittedName>
</protein>
<dbReference type="AlphaFoldDB" id="A0A0D6MPW5"/>
<evidence type="ECO:0000313" key="1">
    <source>
        <dbReference type="EMBL" id="GAN55486.1"/>
    </source>
</evidence>
<dbReference type="SUPFAM" id="SSF47240">
    <property type="entry name" value="Ferritin-like"/>
    <property type="match status" value="1"/>
</dbReference>
<name>A0A0D6MPW5_9PROT</name>
<dbReference type="EMBL" id="BALE01000048">
    <property type="protein sequence ID" value="GAN55486.1"/>
    <property type="molecule type" value="Genomic_DNA"/>
</dbReference>
<dbReference type="PANTHER" id="PTHR30565:SF9">
    <property type="entry name" value="PROTEIN YCIF"/>
    <property type="match status" value="1"/>
</dbReference>
<sequence length="167" mass="18545">MGLFSKDIESMNDLFVHQLQDVLYAERRIIKALPNMIDKASSPELKNGLQHHLDESGHHVERLEKVFQMYNAQVETVKCPAIDGIIDEADEVSGEVADNSVLDAAIISSAQAVEHYEIARYGTLVAWATQLGRPDCASLLRETLEEEKAADQRLTQMAEQSINPLAA</sequence>
<dbReference type="InterPro" id="IPR010287">
    <property type="entry name" value="DUF892_YciF-like"/>
</dbReference>
<evidence type="ECO:0000313" key="2">
    <source>
        <dbReference type="Proteomes" id="UP000032679"/>
    </source>
</evidence>
<keyword evidence="2" id="KW-1185">Reference proteome</keyword>
<gene>
    <name evidence="1" type="ORF">Tasa_048_111</name>
</gene>
<reference evidence="1 2" key="1">
    <citation type="submission" date="2012-10" db="EMBL/GenBank/DDBJ databases">
        <title>Genome sequencing of Tanticharoenia sakaeratensis NBRC 103193.</title>
        <authorList>
            <person name="Azuma Y."/>
            <person name="Hadano H."/>
            <person name="Hirakawa H."/>
            <person name="Matsushita K."/>
        </authorList>
    </citation>
    <scope>NUCLEOTIDE SEQUENCE [LARGE SCALE GENOMIC DNA]</scope>
    <source>
        <strain evidence="1 2">NBRC 103193</strain>
    </source>
</reference>
<dbReference type="STRING" id="1231623.Tasa_048_111"/>
<proteinExistence type="predicted"/>